<sequence>MVESLFDVLGSTYQALVSVTGFGSKQAADIGAGTFLLALLISLLTSQYTALLYSRFYESRGTGSLVHRSFLLLGPSITAIFICVQFSLPLSLGLLGALSIIRFRTPIKEPEEVGFIMVNIATAICCATLNIVILALFLGVITAGLVVVHRFRRCRVARRSGTAVIAYPATEREADAALLPALRDSLPELTVASISGDGERRTLIATFARSDETLVQRLTTLATGLAPSAEINVYFDHAAQ</sequence>
<dbReference type="Proteomes" id="UP001194469">
    <property type="component" value="Unassembled WGS sequence"/>
</dbReference>
<keyword evidence="1" id="KW-0812">Transmembrane</keyword>
<evidence type="ECO:0000313" key="2">
    <source>
        <dbReference type="EMBL" id="MBG3878305.1"/>
    </source>
</evidence>
<organism evidence="2 3">
    <name type="scientific">Nitratidesulfovibrio oxamicus</name>
    <dbReference type="NCBI Taxonomy" id="32016"/>
    <lineage>
        <taxon>Bacteria</taxon>
        <taxon>Pseudomonadati</taxon>
        <taxon>Thermodesulfobacteriota</taxon>
        <taxon>Desulfovibrionia</taxon>
        <taxon>Desulfovibrionales</taxon>
        <taxon>Desulfovibrionaceae</taxon>
        <taxon>Nitratidesulfovibrio</taxon>
    </lineage>
</organism>
<evidence type="ECO:0000256" key="1">
    <source>
        <dbReference type="SAM" id="Phobius"/>
    </source>
</evidence>
<dbReference type="Pfam" id="PF16316">
    <property type="entry name" value="DUF4956"/>
    <property type="match status" value="1"/>
</dbReference>
<reference evidence="2 3" key="1">
    <citation type="submission" date="2019-08" db="EMBL/GenBank/DDBJ databases">
        <authorList>
            <person name="Luo N."/>
        </authorList>
    </citation>
    <scope>NUCLEOTIDE SEQUENCE [LARGE SCALE GENOMIC DNA]</scope>
    <source>
        <strain evidence="2 3">NCIMB 9442</strain>
    </source>
</reference>
<dbReference type="EMBL" id="VRYY01000539">
    <property type="protein sequence ID" value="MBG3878305.1"/>
    <property type="molecule type" value="Genomic_DNA"/>
</dbReference>
<protein>
    <submittedName>
        <fullName evidence="2">DUF4956 domain-containing protein</fullName>
    </submittedName>
</protein>
<keyword evidence="1" id="KW-0472">Membrane</keyword>
<feature type="transmembrane region" description="Helical" evidence="1">
    <location>
        <begin position="30"/>
        <end position="50"/>
    </location>
</feature>
<accession>A0ABS0J764</accession>
<name>A0ABS0J764_9BACT</name>
<feature type="transmembrane region" description="Helical" evidence="1">
    <location>
        <begin position="115"/>
        <end position="148"/>
    </location>
</feature>
<keyword evidence="1" id="KW-1133">Transmembrane helix</keyword>
<proteinExistence type="predicted"/>
<feature type="transmembrane region" description="Helical" evidence="1">
    <location>
        <begin position="70"/>
        <end position="103"/>
    </location>
</feature>
<evidence type="ECO:0000313" key="3">
    <source>
        <dbReference type="Proteomes" id="UP001194469"/>
    </source>
</evidence>
<comment type="caution">
    <text evidence="2">The sequence shown here is derived from an EMBL/GenBank/DDBJ whole genome shotgun (WGS) entry which is preliminary data.</text>
</comment>
<gene>
    <name evidence="2" type="ORF">FVW20_15125</name>
</gene>
<dbReference type="RefSeq" id="WP_196610251.1">
    <property type="nucleotide sequence ID" value="NZ_VRYY01000539.1"/>
</dbReference>
<dbReference type="InterPro" id="IPR032531">
    <property type="entry name" value="DUF4956"/>
</dbReference>
<keyword evidence="3" id="KW-1185">Reference proteome</keyword>